<dbReference type="EMBL" id="UGRU01000001">
    <property type="protein sequence ID" value="SUA43270.1"/>
    <property type="molecule type" value="Genomic_DNA"/>
</dbReference>
<feature type="transmembrane region" description="Helical" evidence="7">
    <location>
        <begin position="285"/>
        <end position="305"/>
    </location>
</feature>
<dbReference type="InterPro" id="IPR036259">
    <property type="entry name" value="MFS_trans_sf"/>
</dbReference>
<feature type="domain" description="Major facilitator superfamily (MFS) profile" evidence="8">
    <location>
        <begin position="276"/>
        <end position="498"/>
    </location>
</feature>
<feature type="region of interest" description="Disordered" evidence="6">
    <location>
        <begin position="110"/>
        <end position="152"/>
    </location>
</feature>
<gene>
    <name evidence="9" type="primary">stp_8</name>
    <name evidence="9" type="ORF">NCTC13184_02633</name>
</gene>
<evidence type="ECO:0000256" key="6">
    <source>
        <dbReference type="SAM" id="MobiDB-lite"/>
    </source>
</evidence>
<dbReference type="Proteomes" id="UP000255082">
    <property type="component" value="Unassembled WGS sequence"/>
</dbReference>
<feature type="transmembrane region" description="Helical" evidence="7">
    <location>
        <begin position="454"/>
        <end position="473"/>
    </location>
</feature>
<feature type="transmembrane region" description="Helical" evidence="7">
    <location>
        <begin position="245"/>
        <end position="264"/>
    </location>
</feature>
<accession>A0A378WPL6</accession>
<keyword evidence="4 7" id="KW-1133">Transmembrane helix</keyword>
<feature type="region of interest" description="Disordered" evidence="6">
    <location>
        <begin position="478"/>
        <end position="498"/>
    </location>
</feature>
<dbReference type="InterPro" id="IPR011701">
    <property type="entry name" value="MFS"/>
</dbReference>
<evidence type="ECO:0000313" key="9">
    <source>
        <dbReference type="EMBL" id="SUA43270.1"/>
    </source>
</evidence>
<feature type="transmembrane region" description="Helical" evidence="7">
    <location>
        <begin position="159"/>
        <end position="184"/>
    </location>
</feature>
<dbReference type="Gene3D" id="1.20.1720.10">
    <property type="entry name" value="Multidrug resistance protein D"/>
    <property type="match status" value="1"/>
</dbReference>
<dbReference type="PROSITE" id="PS50850">
    <property type="entry name" value="MFS"/>
    <property type="match status" value="1"/>
</dbReference>
<feature type="transmembrane region" description="Helical" evidence="7">
    <location>
        <begin position="190"/>
        <end position="209"/>
    </location>
</feature>
<dbReference type="AlphaFoldDB" id="A0A378WPL6"/>
<dbReference type="InterPro" id="IPR020846">
    <property type="entry name" value="MFS_dom"/>
</dbReference>
<feature type="transmembrane region" description="Helical" evidence="7">
    <location>
        <begin position="221"/>
        <end position="239"/>
    </location>
</feature>
<feature type="transmembrane region" description="Helical" evidence="7">
    <location>
        <begin position="425"/>
        <end position="442"/>
    </location>
</feature>
<sequence>MVDGLAQSRAPAETNLNPPGGEAFPQPIDQLGKEQIGRVVHGAHGQLVGRPADIGDRVVVRVEDGPGMSEQSLARRCEANAAALTDHEFDAERILEPLYVPAHRRLGEVQGARGPVETAAGSHGDEAAQRDDVQSGGHANQSTDDENASVPTPRRARAFGVWSGVYGLSMAIGPILGGVLVGSVGWRSVFWINLPIGVAAIALCALFVPESAATRPRRADPVGQVLVVVVLASATYAIIEGRAIGGAAVAVVMAVAAGAAVALVRYELGHPEPLIDPRLFARRGFAGGVVMALIGMAAAGGYLWVTTFYLQDARGLSAAAAGIFLLPVAMTVLLVAPISGRLTATYGPRIPLLLSGFGIAAAALLLTGLTPATSGWSVVSSFVLFGVGFGMLNAPITATTVAGMSPEQAGVASAAASTGRQVGQALGVAVVGAVVVPGIGTHPAQTLAVASHPGWWIIVGAGLSVALSAALTAPLRKPERAADVPSPTPISAGDGLAG</sequence>
<feature type="transmembrane region" description="Helical" evidence="7">
    <location>
        <begin position="350"/>
        <end position="370"/>
    </location>
</feature>
<comment type="subcellular location">
    <subcellularLocation>
        <location evidence="1">Cell membrane</location>
        <topology evidence="1">Multi-pass membrane protein</topology>
    </subcellularLocation>
</comment>
<evidence type="ECO:0000256" key="2">
    <source>
        <dbReference type="ARBA" id="ARBA00022448"/>
    </source>
</evidence>
<evidence type="ECO:0000256" key="3">
    <source>
        <dbReference type="ARBA" id="ARBA00022692"/>
    </source>
</evidence>
<evidence type="ECO:0000256" key="7">
    <source>
        <dbReference type="SAM" id="Phobius"/>
    </source>
</evidence>
<dbReference type="SUPFAM" id="SSF103473">
    <property type="entry name" value="MFS general substrate transporter"/>
    <property type="match status" value="1"/>
</dbReference>
<proteinExistence type="predicted"/>
<dbReference type="PANTHER" id="PTHR42718">
    <property type="entry name" value="MAJOR FACILITATOR SUPERFAMILY MULTIDRUG TRANSPORTER MFSC"/>
    <property type="match status" value="1"/>
</dbReference>
<dbReference type="Gene3D" id="1.20.1250.20">
    <property type="entry name" value="MFS general substrate transporter like domains"/>
    <property type="match status" value="1"/>
</dbReference>
<dbReference type="PANTHER" id="PTHR42718:SF9">
    <property type="entry name" value="MAJOR FACILITATOR SUPERFAMILY MULTIDRUG TRANSPORTER MFSC"/>
    <property type="match status" value="1"/>
</dbReference>
<feature type="transmembrane region" description="Helical" evidence="7">
    <location>
        <begin position="317"/>
        <end position="338"/>
    </location>
</feature>
<keyword evidence="3 7" id="KW-0812">Transmembrane</keyword>
<feature type="transmembrane region" description="Helical" evidence="7">
    <location>
        <begin position="382"/>
        <end position="404"/>
    </location>
</feature>
<evidence type="ECO:0000256" key="5">
    <source>
        <dbReference type="ARBA" id="ARBA00023136"/>
    </source>
</evidence>
<reference evidence="9 10" key="1">
    <citation type="submission" date="2018-06" db="EMBL/GenBank/DDBJ databases">
        <authorList>
            <consortium name="Pathogen Informatics"/>
            <person name="Doyle S."/>
        </authorList>
    </citation>
    <scope>NUCLEOTIDE SEQUENCE [LARGE SCALE GENOMIC DNA]</scope>
    <source>
        <strain evidence="9 10">NCTC13184</strain>
    </source>
</reference>
<dbReference type="CDD" id="cd17321">
    <property type="entry name" value="MFS_MMR_MDR_like"/>
    <property type="match status" value="1"/>
</dbReference>
<feature type="region of interest" description="Disordered" evidence="6">
    <location>
        <begin position="1"/>
        <end position="28"/>
    </location>
</feature>
<dbReference type="GO" id="GO:0005886">
    <property type="term" value="C:plasma membrane"/>
    <property type="evidence" value="ECO:0007669"/>
    <property type="project" value="UniProtKB-SubCell"/>
</dbReference>
<dbReference type="Pfam" id="PF07690">
    <property type="entry name" value="MFS_1"/>
    <property type="match status" value="1"/>
</dbReference>
<evidence type="ECO:0000313" key="10">
    <source>
        <dbReference type="Proteomes" id="UP000255082"/>
    </source>
</evidence>
<protein>
    <submittedName>
        <fullName evidence="9">Spectinomycin tetracycline efflux pump</fullName>
    </submittedName>
</protein>
<evidence type="ECO:0000256" key="4">
    <source>
        <dbReference type="ARBA" id="ARBA00022989"/>
    </source>
</evidence>
<dbReference type="OrthoDB" id="7375466at2"/>
<name>A0A378WPL6_9NOCA</name>
<organism evidence="9 10">
    <name type="scientific">Nocardia africana</name>
    <dbReference type="NCBI Taxonomy" id="134964"/>
    <lineage>
        <taxon>Bacteria</taxon>
        <taxon>Bacillati</taxon>
        <taxon>Actinomycetota</taxon>
        <taxon>Actinomycetes</taxon>
        <taxon>Mycobacteriales</taxon>
        <taxon>Nocardiaceae</taxon>
        <taxon>Nocardia</taxon>
    </lineage>
</organism>
<evidence type="ECO:0000256" key="1">
    <source>
        <dbReference type="ARBA" id="ARBA00004651"/>
    </source>
</evidence>
<feature type="compositionally biased region" description="Basic and acidic residues" evidence="6">
    <location>
        <begin position="123"/>
        <end position="133"/>
    </location>
</feature>
<evidence type="ECO:0000259" key="8">
    <source>
        <dbReference type="PROSITE" id="PS50850"/>
    </source>
</evidence>
<keyword evidence="5 7" id="KW-0472">Membrane</keyword>
<dbReference type="GO" id="GO:0022857">
    <property type="term" value="F:transmembrane transporter activity"/>
    <property type="evidence" value="ECO:0007669"/>
    <property type="project" value="InterPro"/>
</dbReference>
<keyword evidence="2" id="KW-0813">Transport</keyword>